<evidence type="ECO:0000256" key="1">
    <source>
        <dbReference type="ARBA" id="ARBA00004123"/>
    </source>
</evidence>
<dbReference type="Proteomes" id="UP000238479">
    <property type="component" value="Chromosome 4"/>
</dbReference>
<evidence type="ECO:0000256" key="6">
    <source>
        <dbReference type="SAM" id="MobiDB-lite"/>
    </source>
</evidence>
<keyword evidence="9" id="KW-1185">Reference proteome</keyword>
<dbReference type="STRING" id="74649.A0A2P6QYB4"/>
<dbReference type="AlphaFoldDB" id="A0A2P6QYB4"/>
<dbReference type="InterPro" id="IPR009057">
    <property type="entry name" value="Homeodomain-like_sf"/>
</dbReference>
<evidence type="ECO:0000256" key="3">
    <source>
        <dbReference type="ARBA" id="ARBA00023163"/>
    </source>
</evidence>
<keyword evidence="8" id="KW-0371">Homeobox</keyword>
<keyword evidence="3" id="KW-0804">Transcription</keyword>
<dbReference type="Gene3D" id="1.10.10.60">
    <property type="entry name" value="Homeodomain-like"/>
    <property type="match status" value="1"/>
</dbReference>
<feature type="region of interest" description="Disordered" evidence="6">
    <location>
        <begin position="554"/>
        <end position="576"/>
    </location>
</feature>
<reference evidence="8 9" key="1">
    <citation type="journal article" date="2018" name="Nat. Genet.">
        <title>The Rosa genome provides new insights in the design of modern roses.</title>
        <authorList>
            <person name="Bendahmane M."/>
        </authorList>
    </citation>
    <scope>NUCLEOTIDE SEQUENCE [LARGE SCALE GENOMIC DNA]</scope>
    <source>
        <strain evidence="9">cv. Old Blush</strain>
    </source>
</reference>
<evidence type="ECO:0000256" key="4">
    <source>
        <dbReference type="ARBA" id="ARBA00023242"/>
    </source>
</evidence>
<dbReference type="GO" id="GO:0003677">
    <property type="term" value="F:DNA binding"/>
    <property type="evidence" value="ECO:0007669"/>
    <property type="project" value="UniProtKB-KW"/>
</dbReference>
<comment type="subcellular location">
    <subcellularLocation>
        <location evidence="1">Nucleus</location>
    </subcellularLocation>
</comment>
<keyword evidence="8" id="KW-0238">DNA-binding</keyword>
<dbReference type="Gramene" id="PRQ39136">
    <property type="protein sequence ID" value="PRQ39136"/>
    <property type="gene ID" value="RchiOBHm_Chr4g0421731"/>
</dbReference>
<evidence type="ECO:0000313" key="8">
    <source>
        <dbReference type="EMBL" id="PRQ39136.1"/>
    </source>
</evidence>
<evidence type="ECO:0000256" key="5">
    <source>
        <dbReference type="SAM" id="Coils"/>
    </source>
</evidence>
<evidence type="ECO:0000313" key="9">
    <source>
        <dbReference type="Proteomes" id="UP000238479"/>
    </source>
</evidence>
<proteinExistence type="predicted"/>
<dbReference type="GO" id="GO:0005634">
    <property type="term" value="C:nucleus"/>
    <property type="evidence" value="ECO:0007669"/>
    <property type="project" value="UniProtKB-SubCell"/>
</dbReference>
<evidence type="ECO:0000256" key="2">
    <source>
        <dbReference type="ARBA" id="ARBA00023015"/>
    </source>
</evidence>
<evidence type="ECO:0000259" key="7">
    <source>
        <dbReference type="Pfam" id="PF25826"/>
    </source>
</evidence>
<comment type="caution">
    <text evidence="8">The sequence shown here is derived from an EMBL/GenBank/DDBJ whole genome shotgun (WGS) entry which is preliminary data.</text>
</comment>
<keyword evidence="4" id="KW-0539">Nucleus</keyword>
<dbReference type="EMBL" id="PDCK01000042">
    <property type="protein sequence ID" value="PRQ39136.1"/>
    <property type="molecule type" value="Genomic_DNA"/>
</dbReference>
<accession>A0A2P6QYB4</accession>
<dbReference type="PANTHER" id="PTHR13859">
    <property type="entry name" value="ATROPHIN-RELATED"/>
    <property type="match status" value="1"/>
</dbReference>
<feature type="domain" description="DUF7952" evidence="7">
    <location>
        <begin position="194"/>
        <end position="324"/>
    </location>
</feature>
<dbReference type="SUPFAM" id="SSF46689">
    <property type="entry name" value="Homeodomain-like"/>
    <property type="match status" value="1"/>
</dbReference>
<keyword evidence="2" id="KW-0805">Transcription regulation</keyword>
<feature type="compositionally biased region" description="Polar residues" evidence="6">
    <location>
        <begin position="390"/>
        <end position="399"/>
    </location>
</feature>
<dbReference type="Pfam" id="PF25826">
    <property type="entry name" value="DUF7952"/>
    <property type="match status" value="1"/>
</dbReference>
<keyword evidence="5" id="KW-0175">Coiled coil</keyword>
<protein>
    <submittedName>
        <fullName evidence="8">Putative transcription regulator Homeodomain-LIKE family</fullName>
    </submittedName>
</protein>
<gene>
    <name evidence="8" type="ORF">RchiOBHm_Chr4g0421731</name>
</gene>
<dbReference type="GO" id="GO:0003714">
    <property type="term" value="F:transcription corepressor activity"/>
    <property type="evidence" value="ECO:0007669"/>
    <property type="project" value="TreeGrafter"/>
</dbReference>
<dbReference type="PANTHER" id="PTHR13859:SF34">
    <property type="entry name" value="SANT DOMAIN-CONTAINING PROTEIN"/>
    <property type="match status" value="1"/>
</dbReference>
<sequence>MWLMGFEEFVMESVEENHQVDFNEDEYGEPSLSLEASAICDVFSDPQVLPRVGNEYQVEISPLSAASYCSGLINHQTNPKITADDPFEFLMGLPIPVMRICEEVKSKKHDSEVAFDVAVGVANKNGSLKSKRVKQMDSDNSKLSAEPMDIKSAHGMISSKSVKLGLKQEMTSEMHEKRKGRQYSLVPGSSVDHWSDIEKDSFLLALYIFGKNLLQVKKFIGSKQMGDILSFYYGKFYRSCSYIRWTERKRKKSKRGKLGENLFTGLRQEVLLSRLLPHLSEEDQTTLLEVSKTYREEKMLLEAYVFIVKAKVGLSAFVQAVGIGKGKQDLTVLRKRPAPLAHGTPLANCGLVSPELKAAMTPSKRSKKGKKRGADEVAQAELRRDKRVSSGPSTTSSDQASLVPFVNSIMKSVREPAKGMNPIEHLQRSYAQAAQVLFDQFHAYGDVIGELQKESITRAELEKERAKVKDLEAQLGFLKRDLEKTKTKVDELNAELICGSGGAEERYKAAVEHFKKSKEFTQMKNDLINHGIIRCMNIMNAYFPNLEWKCLDGPPPDDKDLEAKEDDRTRRKQSAG</sequence>
<feature type="compositionally biased region" description="Basic and acidic residues" evidence="6">
    <location>
        <begin position="556"/>
        <end position="569"/>
    </location>
</feature>
<dbReference type="InterPro" id="IPR057712">
    <property type="entry name" value="DUF7952"/>
</dbReference>
<name>A0A2P6QYB4_ROSCH</name>
<organism evidence="8 9">
    <name type="scientific">Rosa chinensis</name>
    <name type="common">China rose</name>
    <dbReference type="NCBI Taxonomy" id="74649"/>
    <lineage>
        <taxon>Eukaryota</taxon>
        <taxon>Viridiplantae</taxon>
        <taxon>Streptophyta</taxon>
        <taxon>Embryophyta</taxon>
        <taxon>Tracheophyta</taxon>
        <taxon>Spermatophyta</taxon>
        <taxon>Magnoliopsida</taxon>
        <taxon>eudicotyledons</taxon>
        <taxon>Gunneridae</taxon>
        <taxon>Pentapetalae</taxon>
        <taxon>rosids</taxon>
        <taxon>fabids</taxon>
        <taxon>Rosales</taxon>
        <taxon>Rosaceae</taxon>
        <taxon>Rosoideae</taxon>
        <taxon>Rosoideae incertae sedis</taxon>
        <taxon>Rosa</taxon>
    </lineage>
</organism>
<feature type="region of interest" description="Disordered" evidence="6">
    <location>
        <begin position="359"/>
        <end position="399"/>
    </location>
</feature>
<feature type="coiled-coil region" evidence="5">
    <location>
        <begin position="451"/>
        <end position="495"/>
    </location>
</feature>